<proteinExistence type="predicted"/>
<keyword evidence="2" id="KW-1185">Reference proteome</keyword>
<accession>A0AAD4VGQ2</accession>
<reference evidence="1 2" key="1">
    <citation type="journal article" date="2022" name="G3 (Bethesda)">
        <title>Whole-genome sequence and methylome profiling of the almond [Prunus dulcis (Mill.) D.A. Webb] cultivar 'Nonpareil'.</title>
        <authorList>
            <person name="D'Amico-Willman K.M."/>
            <person name="Ouma W.Z."/>
            <person name="Meulia T."/>
            <person name="Sideli G.M."/>
            <person name="Gradziel T.M."/>
            <person name="Fresnedo-Ramirez J."/>
        </authorList>
    </citation>
    <scope>NUCLEOTIDE SEQUENCE [LARGE SCALE GENOMIC DNA]</scope>
    <source>
        <strain evidence="1">Clone GOH B32 T37-40</strain>
    </source>
</reference>
<name>A0AAD4VGQ2_PRUDU</name>
<dbReference type="Proteomes" id="UP001054821">
    <property type="component" value="Chromosome 6"/>
</dbReference>
<organism evidence="1 2">
    <name type="scientific">Prunus dulcis</name>
    <name type="common">Almond</name>
    <name type="synonym">Amygdalus dulcis</name>
    <dbReference type="NCBI Taxonomy" id="3755"/>
    <lineage>
        <taxon>Eukaryota</taxon>
        <taxon>Viridiplantae</taxon>
        <taxon>Streptophyta</taxon>
        <taxon>Embryophyta</taxon>
        <taxon>Tracheophyta</taxon>
        <taxon>Spermatophyta</taxon>
        <taxon>Magnoliopsida</taxon>
        <taxon>eudicotyledons</taxon>
        <taxon>Gunneridae</taxon>
        <taxon>Pentapetalae</taxon>
        <taxon>rosids</taxon>
        <taxon>fabids</taxon>
        <taxon>Rosales</taxon>
        <taxon>Rosaceae</taxon>
        <taxon>Amygdaloideae</taxon>
        <taxon>Amygdaleae</taxon>
        <taxon>Prunus</taxon>
    </lineage>
</organism>
<dbReference type="EMBL" id="JAJFAZ020000006">
    <property type="protein sequence ID" value="KAI5323552.1"/>
    <property type="molecule type" value="Genomic_DNA"/>
</dbReference>
<gene>
    <name evidence="1" type="ORF">L3X38_032624</name>
</gene>
<comment type="caution">
    <text evidence="1">The sequence shown here is derived from an EMBL/GenBank/DDBJ whole genome shotgun (WGS) entry which is preliminary data.</text>
</comment>
<evidence type="ECO:0000313" key="1">
    <source>
        <dbReference type="EMBL" id="KAI5323552.1"/>
    </source>
</evidence>
<evidence type="ECO:0000313" key="2">
    <source>
        <dbReference type="Proteomes" id="UP001054821"/>
    </source>
</evidence>
<sequence>MRKKRCNIHPPDINWDDLAVMCATLVKCLTNPPQKMDMPITEDDCCDDVIVGVQKKRSRGKSVTLGLVMKRQRSVARETPLQVQEIPNILDDIVGDLLRLVPRDFLLNVAKLCWE</sequence>
<dbReference type="AlphaFoldDB" id="A0AAD4VGQ2"/>
<protein>
    <submittedName>
        <fullName evidence="1">Uncharacterized protein</fullName>
    </submittedName>
</protein>